<comment type="cofactor">
    <cofactor evidence="1">
        <name>Mn(2+)</name>
        <dbReference type="ChEBI" id="CHEBI:29035"/>
    </cofactor>
</comment>
<dbReference type="GO" id="GO:0006108">
    <property type="term" value="P:malate metabolic process"/>
    <property type="evidence" value="ECO:0007669"/>
    <property type="project" value="InterPro"/>
</dbReference>
<evidence type="ECO:0000256" key="1">
    <source>
        <dbReference type="ARBA" id="ARBA00001936"/>
    </source>
</evidence>
<dbReference type="InterPro" id="IPR036291">
    <property type="entry name" value="NAD(P)-bd_dom_sf"/>
</dbReference>
<keyword evidence="5 9" id="KW-0479">Metal-binding</keyword>
<evidence type="ECO:0000256" key="6">
    <source>
        <dbReference type="ARBA" id="ARBA00023002"/>
    </source>
</evidence>
<dbReference type="GO" id="GO:0046872">
    <property type="term" value="F:metal ion binding"/>
    <property type="evidence" value="ECO:0007669"/>
    <property type="project" value="UniProtKB-KW"/>
</dbReference>
<dbReference type="PIRSF" id="PIRSF036684">
    <property type="entry name" value="ME_PTA"/>
    <property type="match status" value="1"/>
</dbReference>
<dbReference type="AlphaFoldDB" id="A0A1G9DDW2"/>
<name>A0A1G9DDW2_9BACT</name>
<dbReference type="Gene3D" id="3.40.50.720">
    <property type="entry name" value="NAD(P)-binding Rossmann-like Domain"/>
    <property type="match status" value="1"/>
</dbReference>
<evidence type="ECO:0000313" key="14">
    <source>
        <dbReference type="EMBL" id="SDK62055.1"/>
    </source>
</evidence>
<organism evidence="14 15">
    <name type="scientific">Catalinimonas alkaloidigena</name>
    <dbReference type="NCBI Taxonomy" id="1075417"/>
    <lineage>
        <taxon>Bacteria</taxon>
        <taxon>Pseudomonadati</taxon>
        <taxon>Bacteroidota</taxon>
        <taxon>Cytophagia</taxon>
        <taxon>Cytophagales</taxon>
        <taxon>Catalimonadaceae</taxon>
        <taxon>Catalinimonas</taxon>
    </lineage>
</organism>
<comment type="cofactor">
    <cofactor evidence="2">
        <name>Mg(2+)</name>
        <dbReference type="ChEBI" id="CHEBI:18420"/>
    </cofactor>
</comment>
<dbReference type="InterPro" id="IPR046346">
    <property type="entry name" value="Aminoacid_DH-like_N_sf"/>
</dbReference>
<sequence length="787" mass="86352">MALSKRKIRKEDALAFHEHPRPGKIEVVPTKALSSQHDLALAYSPGVAEPCKAIAQRPEDAYRYTSKGNLVGVISNGTAVLGLGNIGAQASKPVMEGKAVLFKKFAGIDVFDIEIDSQDPDEFIRTVKLLEPTFGAVNLEDIKAPECFYIEQQLRKQMNIPVMHDDQHGTAIITSAALLNALELVGKKIDEIKLVVLGAGAAAMACTRFYVYMGVRVENLVMIDINGVLRKDTVPPDDVRYQFATDRDVHNLQEALDGADMLLGLATGNIVKPEDLQRMAPHPIVFALSNPEPEINYDLAMSSRPDLIMATGRSDHPNQVNNVLGFPYIFRGALDVSATEINEEMKLAAVKALAELAKEVVPDQVNRAYEDNTLGFGRGYLIPKPLDPRLITTVAPAVARAAMETGVARRNITDWDAYDQELLGRVGSTQKLISQIVSRAKRAPKRVIFAEADNYKILKAAQILIDEGIALPILLGNRTRIAHLIQENRLELEDSVIIDPMEEDELCTTYGAVLYEKRKRKGVTPDESVKLMRDRNYFGAAMLELNEADVLISGLTKDYRKTIRPALQVIGVKKHVNRVAGMYIVNSARGAYFFADTTVNANPSAEELVDIIGLTANAVRFFDTEPRIALLSYSNFGSAPGYVPEKMAFATQLAQEKYPDLQIEGEMQANIALNTDLQRENYPFSCLAETGANTLIFPDLASGNIAYKLLQEMGGADVIGPILIGMQKPVHILQLGSSVREIVNMAAIAVADAQYEQARQKSLSGEGNGKGEVRKTARQPETALKDK</sequence>
<feature type="region of interest" description="Disordered" evidence="11">
    <location>
        <begin position="759"/>
        <end position="787"/>
    </location>
</feature>
<dbReference type="GO" id="GO:0051287">
    <property type="term" value="F:NAD binding"/>
    <property type="evidence" value="ECO:0007669"/>
    <property type="project" value="InterPro"/>
</dbReference>
<dbReference type="Proteomes" id="UP000198510">
    <property type="component" value="Unassembled WGS sequence"/>
</dbReference>
<keyword evidence="7" id="KW-0511">Multifunctional enzyme</keyword>
<gene>
    <name evidence="14" type="ORF">SAMN05421823_10393</name>
</gene>
<dbReference type="InterPro" id="IPR042113">
    <property type="entry name" value="P_AcTrfase_dom1"/>
</dbReference>
<evidence type="ECO:0000256" key="8">
    <source>
        <dbReference type="PIRSR" id="PIRSR036684-1"/>
    </source>
</evidence>
<dbReference type="FunFam" id="3.40.50.720:FF:000095">
    <property type="entry name" value="NADP-dependent malic enzyme"/>
    <property type="match status" value="1"/>
</dbReference>
<dbReference type="SUPFAM" id="SSF53223">
    <property type="entry name" value="Aminoacid dehydrogenase-like, N-terminal domain"/>
    <property type="match status" value="1"/>
</dbReference>
<dbReference type="Gene3D" id="3.40.50.10950">
    <property type="match status" value="1"/>
</dbReference>
<dbReference type="InterPro" id="IPR012301">
    <property type="entry name" value="Malic_N_dom"/>
</dbReference>
<dbReference type="Gene3D" id="3.40.50.10750">
    <property type="entry name" value="Isocitrate/Isopropylmalate dehydrogenase-like"/>
    <property type="match status" value="1"/>
</dbReference>
<keyword evidence="6" id="KW-0560">Oxidoreductase</keyword>
<dbReference type="GO" id="GO:0016746">
    <property type="term" value="F:acyltransferase activity"/>
    <property type="evidence" value="ECO:0007669"/>
    <property type="project" value="InterPro"/>
</dbReference>
<dbReference type="Gene3D" id="3.40.50.10380">
    <property type="entry name" value="Malic enzyme, N-terminal domain"/>
    <property type="match status" value="1"/>
</dbReference>
<feature type="domain" description="Malic enzyme NAD-binding" evidence="12">
    <location>
        <begin position="167"/>
        <end position="403"/>
    </location>
</feature>
<keyword evidence="15" id="KW-1185">Reference proteome</keyword>
<feature type="binding site" evidence="9">
    <location>
        <position position="141"/>
    </location>
    <ligand>
        <name>a divalent metal cation</name>
        <dbReference type="ChEBI" id="CHEBI:60240"/>
    </ligand>
</feature>
<reference evidence="14 15" key="1">
    <citation type="submission" date="2016-10" db="EMBL/GenBank/DDBJ databases">
        <authorList>
            <person name="de Groot N.N."/>
        </authorList>
    </citation>
    <scope>NUCLEOTIDE SEQUENCE [LARGE SCALE GENOMIC DNA]</scope>
    <source>
        <strain evidence="14 15">DSM 25186</strain>
    </source>
</reference>
<dbReference type="RefSeq" id="WP_089680985.1">
    <property type="nucleotide sequence ID" value="NZ_FNFO01000003.1"/>
</dbReference>
<evidence type="ECO:0000313" key="15">
    <source>
        <dbReference type="Proteomes" id="UP000198510"/>
    </source>
</evidence>
<evidence type="ECO:0000256" key="5">
    <source>
        <dbReference type="ARBA" id="ARBA00022723"/>
    </source>
</evidence>
<dbReference type="Pfam" id="PF03949">
    <property type="entry name" value="Malic_M"/>
    <property type="match status" value="1"/>
</dbReference>
<dbReference type="GO" id="GO:0016616">
    <property type="term" value="F:oxidoreductase activity, acting on the CH-OH group of donors, NAD or NADP as acceptor"/>
    <property type="evidence" value="ECO:0007669"/>
    <property type="project" value="InterPro"/>
</dbReference>
<comment type="similarity">
    <text evidence="3">In the N-terminal section; belongs to the malic enzymes family.</text>
</comment>
<dbReference type="InterPro" id="IPR002505">
    <property type="entry name" value="PTA_PTB"/>
</dbReference>
<feature type="active site" description="Proton acceptor" evidence="8">
    <location>
        <position position="98"/>
    </location>
</feature>
<accession>A0A1G9DDW2</accession>
<comment type="similarity">
    <text evidence="4">In the C-terminal section; belongs to the phosphate acetyltransferase and butyryltransferase family.</text>
</comment>
<evidence type="ECO:0000256" key="11">
    <source>
        <dbReference type="SAM" id="MobiDB-lite"/>
    </source>
</evidence>
<evidence type="ECO:0000256" key="7">
    <source>
        <dbReference type="ARBA" id="ARBA00023268"/>
    </source>
</evidence>
<evidence type="ECO:0000256" key="3">
    <source>
        <dbReference type="ARBA" id="ARBA00007686"/>
    </source>
</evidence>
<protein>
    <submittedName>
        <fullName evidence="14">Malate dehydrogenase (Oxaloacetate-decarboxylating)(NADP+)</fullName>
    </submittedName>
</protein>
<evidence type="ECO:0000256" key="9">
    <source>
        <dbReference type="PIRSR" id="PIRSR036684-2"/>
    </source>
</evidence>
<dbReference type="STRING" id="1075417.SAMN05421823_10393"/>
<dbReference type="InterPro" id="IPR042112">
    <property type="entry name" value="P_AcTrfase_dom2"/>
</dbReference>
<dbReference type="InterPro" id="IPR045213">
    <property type="entry name" value="Malic_NAD-bd_bact_type"/>
</dbReference>
<dbReference type="OrthoDB" id="9805787at2"/>
<feature type="binding site" evidence="10">
    <location>
        <position position="166"/>
    </location>
    <ligand>
        <name>a divalent metal cation</name>
        <dbReference type="ChEBI" id="CHEBI:60240"/>
    </ligand>
</feature>
<dbReference type="PANTHER" id="PTHR43237">
    <property type="entry name" value="NADP-DEPENDENT MALIC ENZYME"/>
    <property type="match status" value="1"/>
</dbReference>
<feature type="domain" description="Malic enzyme N-terminal" evidence="13">
    <location>
        <begin position="22"/>
        <end position="155"/>
    </location>
</feature>
<dbReference type="EMBL" id="FNFO01000003">
    <property type="protein sequence ID" value="SDK62055.1"/>
    <property type="molecule type" value="Genomic_DNA"/>
</dbReference>
<evidence type="ECO:0000259" key="13">
    <source>
        <dbReference type="SMART" id="SM01274"/>
    </source>
</evidence>
<dbReference type="InterPro" id="IPR051674">
    <property type="entry name" value="Malate_Decarboxylase"/>
</dbReference>
<feature type="binding site" evidence="9">
    <location>
        <position position="140"/>
    </location>
    <ligand>
        <name>a divalent metal cation</name>
        <dbReference type="ChEBI" id="CHEBI:60240"/>
    </ligand>
</feature>
<dbReference type="InterPro" id="IPR037062">
    <property type="entry name" value="Malic_N_dom_sf"/>
</dbReference>
<keyword evidence="10" id="KW-0521">NADP</keyword>
<evidence type="ECO:0000256" key="2">
    <source>
        <dbReference type="ARBA" id="ARBA00001946"/>
    </source>
</evidence>
<feature type="binding site" evidence="10">
    <location>
        <begin position="80"/>
        <end position="87"/>
    </location>
    <ligand>
        <name>NADP(+)</name>
        <dbReference type="ChEBI" id="CHEBI:58349"/>
    </ligand>
</feature>
<proteinExistence type="inferred from homology"/>
<dbReference type="SUPFAM" id="SSF51735">
    <property type="entry name" value="NAD(P)-binding Rossmann-fold domains"/>
    <property type="match status" value="1"/>
</dbReference>
<dbReference type="SUPFAM" id="SSF53659">
    <property type="entry name" value="Isocitrate/Isopropylmalate dehydrogenase-like"/>
    <property type="match status" value="1"/>
</dbReference>
<dbReference type="FunFam" id="3.40.50.10380:FF:000003">
    <property type="entry name" value="NADP-dependent malic enzyme"/>
    <property type="match status" value="1"/>
</dbReference>
<dbReference type="Pfam" id="PF01515">
    <property type="entry name" value="PTA_PTB"/>
    <property type="match status" value="1"/>
</dbReference>
<feature type="binding site" evidence="10">
    <location>
        <position position="290"/>
    </location>
    <ligand>
        <name>a divalent metal cation</name>
        <dbReference type="ChEBI" id="CHEBI:60240"/>
    </ligand>
</feature>
<evidence type="ECO:0000256" key="4">
    <source>
        <dbReference type="ARBA" id="ARBA00008756"/>
    </source>
</evidence>
<dbReference type="Pfam" id="PF00390">
    <property type="entry name" value="malic"/>
    <property type="match status" value="1"/>
</dbReference>
<dbReference type="SMART" id="SM00919">
    <property type="entry name" value="Malic_M"/>
    <property type="match status" value="1"/>
</dbReference>
<dbReference type="SMART" id="SM01274">
    <property type="entry name" value="malic"/>
    <property type="match status" value="1"/>
</dbReference>
<evidence type="ECO:0000259" key="12">
    <source>
        <dbReference type="SMART" id="SM00919"/>
    </source>
</evidence>
<evidence type="ECO:0000256" key="10">
    <source>
        <dbReference type="PIRSR" id="PIRSR036684-3"/>
    </source>
</evidence>
<dbReference type="InterPro" id="IPR012302">
    <property type="entry name" value="Malic_NAD-bd"/>
</dbReference>
<dbReference type="GO" id="GO:0004470">
    <property type="term" value="F:malic enzyme activity"/>
    <property type="evidence" value="ECO:0007669"/>
    <property type="project" value="InterPro"/>
</dbReference>
<dbReference type="CDD" id="cd05311">
    <property type="entry name" value="NAD_bind_2_malic_enz"/>
    <property type="match status" value="1"/>
</dbReference>
<dbReference type="InterPro" id="IPR012188">
    <property type="entry name" value="ME_PTA"/>
</dbReference>
<dbReference type="PANTHER" id="PTHR43237:SF4">
    <property type="entry name" value="NADP-DEPENDENT MALIC ENZYME"/>
    <property type="match status" value="1"/>
</dbReference>